<dbReference type="InterPro" id="IPR040819">
    <property type="entry name" value="Rol_Rep_N"/>
</dbReference>
<dbReference type="Pfam" id="PF02486">
    <property type="entry name" value="Rep_trans"/>
    <property type="match status" value="1"/>
</dbReference>
<dbReference type="InterPro" id="IPR001387">
    <property type="entry name" value="Cro/C1-type_HTH"/>
</dbReference>
<dbReference type="PROSITE" id="PS50943">
    <property type="entry name" value="HTH_CROC1"/>
    <property type="match status" value="1"/>
</dbReference>
<dbReference type="SUPFAM" id="SSF47413">
    <property type="entry name" value="lambda repressor-like DNA-binding domains"/>
    <property type="match status" value="1"/>
</dbReference>
<dbReference type="EMBL" id="PYGR01000047">
    <property type="protein sequence ID" value="PTO34750.1"/>
    <property type="molecule type" value="Genomic_DNA"/>
</dbReference>
<dbReference type="AlphaFoldDB" id="A0A2T5DAU1"/>
<name>A0A2T5DAU1_ENTMU</name>
<dbReference type="CDD" id="cd00093">
    <property type="entry name" value="HTH_XRE"/>
    <property type="match status" value="1"/>
</dbReference>
<dbReference type="InterPro" id="IPR010982">
    <property type="entry name" value="Lambda_DNA-bd_dom_sf"/>
</dbReference>
<proteinExistence type="predicted"/>
<dbReference type="InterPro" id="IPR003491">
    <property type="entry name" value="REP-like_C"/>
</dbReference>
<dbReference type="Pfam" id="PF01381">
    <property type="entry name" value="HTH_3"/>
    <property type="match status" value="1"/>
</dbReference>
<dbReference type="GO" id="GO:0003677">
    <property type="term" value="F:DNA binding"/>
    <property type="evidence" value="ECO:0007669"/>
    <property type="project" value="InterPro"/>
</dbReference>
<dbReference type="Gene3D" id="1.10.260.40">
    <property type="entry name" value="lambda repressor-like DNA-binding domains"/>
    <property type="match status" value="1"/>
</dbReference>
<dbReference type="SMART" id="SM00530">
    <property type="entry name" value="HTH_XRE"/>
    <property type="match status" value="1"/>
</dbReference>
<feature type="domain" description="HTH cro/C1-type" evidence="1">
    <location>
        <begin position="49"/>
        <end position="105"/>
    </location>
</feature>
<sequence>MQVSEVLKTDIAAFSLVAHSQKKIVILTTKLSGGETIDNLVLNDLGRSVKASRIRFRMTQTEFAKEIGVSRQVISELERDIVRVSEETLNKIFDYIAMQDRHDPLECIIDYLRVTFPVNDVAGIFKDVLKIEKAYFAEVDSHLYGYIGGYQLDYIQVLYSKKNDERGVLIQLSGQGCRQFEAFLEAQGRTWFDFFYCCFEYKCRVTRLDLAINDYHEYLSIPTLLNKVFRQELISRFRKFDFNGSGSISEKKQEGTSIYFGSKKSEFYITFYQKNYEQARKLGIPVEEVPIKNRYELRFKNERAMLVIKEFMHSGDLANIVLGIIKDYLLFTDRRAGVSRKYWSVNRKWQTFLGDAEKMRLAVEPNEQLYERSKNWFKRTAAATAKIIQEIDEIKGTQEFQEIIDEIELSEKQQHVIEVQTTPILEMICSA</sequence>
<accession>A0A2T5DAU1</accession>
<evidence type="ECO:0000313" key="2">
    <source>
        <dbReference type="EMBL" id="PTO34750.1"/>
    </source>
</evidence>
<evidence type="ECO:0000259" key="1">
    <source>
        <dbReference type="PROSITE" id="PS50943"/>
    </source>
</evidence>
<reference evidence="2 3" key="1">
    <citation type="submission" date="2018-03" db="EMBL/GenBank/DDBJ databases">
        <title>Draft genome sequences of four Enterococcus mundtii strains isolated from beef slaughterhouses in Kenya.</title>
        <authorList>
            <person name="Wambui J."/>
            <person name="Stevens M."/>
            <person name="Njage P."/>
            <person name="Stephan R."/>
            <person name="Tasara T."/>
        </authorList>
    </citation>
    <scope>NUCLEOTIDE SEQUENCE [LARGE SCALE GENOMIC DNA]</scope>
    <source>
        <strain evidence="2 3">H18-EM</strain>
    </source>
</reference>
<dbReference type="Pfam" id="PF18106">
    <property type="entry name" value="Rol_Rep_N"/>
    <property type="match status" value="1"/>
</dbReference>
<comment type="caution">
    <text evidence="2">The sequence shown here is derived from an EMBL/GenBank/DDBJ whole genome shotgun (WGS) entry which is preliminary data.</text>
</comment>
<dbReference type="Proteomes" id="UP000244022">
    <property type="component" value="Unassembled WGS sequence"/>
</dbReference>
<protein>
    <submittedName>
        <fullName evidence="2">XRE family transcriptional regulator</fullName>
    </submittedName>
</protein>
<evidence type="ECO:0000313" key="3">
    <source>
        <dbReference type="Proteomes" id="UP000244022"/>
    </source>
</evidence>
<gene>
    <name evidence="2" type="ORF">C6N14_10700</name>
</gene>
<organism evidence="2 3">
    <name type="scientific">Enterococcus mundtii</name>
    <dbReference type="NCBI Taxonomy" id="53346"/>
    <lineage>
        <taxon>Bacteria</taxon>
        <taxon>Bacillati</taxon>
        <taxon>Bacillota</taxon>
        <taxon>Bacilli</taxon>
        <taxon>Lactobacillales</taxon>
        <taxon>Enterococcaceae</taxon>
        <taxon>Enterococcus</taxon>
    </lineage>
</organism>